<dbReference type="Proteomes" id="UP000000437">
    <property type="component" value="Chromosome 3"/>
</dbReference>
<sequence length="443" mass="50973">MAADLPEDSLEDMAECLLSFKNTFQWFDGIKEEIEKKCHIKTEHCWTYNDIRRAWEETPKIEINYIRYQWAYVITFQEMKMFDDDKHDSTESDLTECEQEEQPCSSVTKKDSSDRPAQKVSQRIIARKRSLEEGISESKKAQNLAGSSPTIGIKIPLSELFGSEATSKQTKTATSKYKLIDGCPSRREIRKKKTYVMSYNRNTKNAEWVYEILNKGTLAMKDKVKLKLSVHSKVSDYTQCHLAAAANHRWCQKAYYDTYLFSNMSPKRSEINRGVMKALEKMIYDDITNNNILNVHVYTGPIIDSKSATQKSKGSKKAVPHSFFKVSIVENKNGTVSEPKCYLIHNSDKFKARDYKGSEDPKNPVYKVGTVHLKKIQECLQIVDIEKIERLSGLKFRSTDVQQYTDEIRSVTGKDGKGKSGYKVRITIPEIKDNVVTKRRKLL</sequence>
<keyword evidence="1" id="KW-1185">Reference proteome</keyword>
<protein>
    <submittedName>
        <fullName evidence="2">Uncharacterized protein</fullName>
    </submittedName>
</protein>
<proteinExistence type="predicted"/>
<evidence type="ECO:0000313" key="1">
    <source>
        <dbReference type="Proteomes" id="UP000000437"/>
    </source>
</evidence>
<name>A0AC58J0L6_DANRE</name>
<evidence type="ECO:0000313" key="2">
    <source>
        <dbReference type="RefSeq" id="XP_073800022.1"/>
    </source>
</evidence>
<dbReference type="RefSeq" id="XP_073800022.1">
    <property type="nucleotide sequence ID" value="XM_073943921.1"/>
</dbReference>
<gene>
    <name evidence="2" type="primary">LOC141381093</name>
</gene>
<accession>A0AC58J0L6</accession>
<organism evidence="1 2">
    <name type="scientific">Danio rerio</name>
    <name type="common">Zebrafish</name>
    <name type="synonym">Brachydanio rerio</name>
    <dbReference type="NCBI Taxonomy" id="7955"/>
    <lineage>
        <taxon>Eukaryota</taxon>
        <taxon>Metazoa</taxon>
        <taxon>Chordata</taxon>
        <taxon>Craniata</taxon>
        <taxon>Vertebrata</taxon>
        <taxon>Euteleostomi</taxon>
        <taxon>Actinopterygii</taxon>
        <taxon>Neopterygii</taxon>
        <taxon>Teleostei</taxon>
        <taxon>Ostariophysi</taxon>
        <taxon>Cypriniformes</taxon>
        <taxon>Danionidae</taxon>
        <taxon>Danioninae</taxon>
        <taxon>Danio</taxon>
    </lineage>
</organism>
<reference evidence="2" key="1">
    <citation type="submission" date="2025-08" db="UniProtKB">
        <authorList>
            <consortium name="RefSeq"/>
        </authorList>
    </citation>
    <scope>IDENTIFICATION</scope>
    <source>
        <strain evidence="2">Tuebingen</strain>
        <tissue evidence="2">Fibroblasts and whole tissue</tissue>
    </source>
</reference>